<feature type="transmembrane region" description="Helical" evidence="1">
    <location>
        <begin position="34"/>
        <end position="51"/>
    </location>
</feature>
<feature type="transmembrane region" description="Helical" evidence="1">
    <location>
        <begin position="57"/>
        <end position="75"/>
    </location>
</feature>
<keyword evidence="1" id="KW-0472">Membrane</keyword>
<dbReference type="AlphaFoldDB" id="A0A1L5FBH8"/>
<protein>
    <submittedName>
        <fullName evidence="2">Uncharacterized protein</fullName>
    </submittedName>
</protein>
<keyword evidence="1" id="KW-0812">Transmembrane</keyword>
<dbReference type="EMBL" id="CP018335">
    <property type="protein sequence ID" value="APM40352.1"/>
    <property type="molecule type" value="Genomic_DNA"/>
</dbReference>
<dbReference type="OrthoDB" id="1936406at2"/>
<organism evidence="2 3">
    <name type="scientific">Clostridium kluyveri</name>
    <dbReference type="NCBI Taxonomy" id="1534"/>
    <lineage>
        <taxon>Bacteria</taxon>
        <taxon>Bacillati</taxon>
        <taxon>Bacillota</taxon>
        <taxon>Clostridia</taxon>
        <taxon>Eubacteriales</taxon>
        <taxon>Clostridiaceae</taxon>
        <taxon>Clostridium</taxon>
    </lineage>
</organism>
<accession>A0A1L5FBH8</accession>
<proteinExistence type="predicted"/>
<feature type="transmembrane region" description="Helical" evidence="1">
    <location>
        <begin position="6"/>
        <end position="27"/>
    </location>
</feature>
<feature type="transmembrane region" description="Helical" evidence="1">
    <location>
        <begin position="128"/>
        <end position="147"/>
    </location>
</feature>
<name>A0A1L5FBH8_CLOKL</name>
<dbReference type="Proteomes" id="UP000184604">
    <property type="component" value="Chromosome"/>
</dbReference>
<evidence type="ECO:0000256" key="1">
    <source>
        <dbReference type="SAM" id="Phobius"/>
    </source>
</evidence>
<feature type="transmembrane region" description="Helical" evidence="1">
    <location>
        <begin position="87"/>
        <end position="108"/>
    </location>
</feature>
<keyword evidence="1" id="KW-1133">Transmembrane helix</keyword>
<evidence type="ECO:0000313" key="3">
    <source>
        <dbReference type="Proteomes" id="UP000184604"/>
    </source>
</evidence>
<evidence type="ECO:0000313" key="2">
    <source>
        <dbReference type="EMBL" id="APM40352.1"/>
    </source>
</evidence>
<sequence>MFKLHWIEIFLRGIPESFLMLAGICIIAEKSLPIKNYIISSILLGFCIFFIRGLPIYWGIHTLIIIVLAISFLVIQGMPLISSSYGTLCMLLILSGSEVLNILILNIFHIEAPLLYVNSISASIKKCLLGIPSLIMVFLFILVIYHFKNKHINLSKI</sequence>
<reference evidence="2 3" key="1">
    <citation type="submission" date="2016-12" db="EMBL/GenBank/DDBJ databases">
        <title>Complete genome sequence of Clostridium kluyveri JZZ isolated from the pit mud of a Chinese flavor liquor-making factory.</title>
        <authorList>
            <person name="Wang Y."/>
        </authorList>
    </citation>
    <scope>NUCLEOTIDE SEQUENCE [LARGE SCALE GENOMIC DNA]</scope>
    <source>
        <strain evidence="2 3">JZZ</strain>
    </source>
</reference>
<gene>
    <name evidence="2" type="ORF">BS101_17230</name>
</gene>